<gene>
    <name evidence="2" type="ORF">DCC39_15910</name>
</gene>
<evidence type="ECO:0000259" key="1">
    <source>
        <dbReference type="Pfam" id="PF01850"/>
    </source>
</evidence>
<dbReference type="InterPro" id="IPR029060">
    <property type="entry name" value="PIN-like_dom_sf"/>
</dbReference>
<dbReference type="Proteomes" id="UP000245998">
    <property type="component" value="Unassembled WGS sequence"/>
</dbReference>
<protein>
    <submittedName>
        <fullName evidence="2">PIN domain nuclease</fullName>
    </submittedName>
</protein>
<evidence type="ECO:0000313" key="2">
    <source>
        <dbReference type="EMBL" id="PWA07928.1"/>
    </source>
</evidence>
<dbReference type="Gene3D" id="3.40.50.1010">
    <property type="entry name" value="5'-nuclease"/>
    <property type="match status" value="1"/>
</dbReference>
<dbReference type="OrthoDB" id="9789052at2"/>
<sequence length="144" mass="16760">MPDHFWADTNVIIRHITGEPQKQAEEVQEIMRHVDEGTFILHINPMVIAECCYVLEAIYEFNKKDISKALKFFLASEGIEMEEKKETEDALIVYGQKNVDFEDAYLAETARCSSITAIMTFDSKHFKRLNCEYYTPKQLIEVND</sequence>
<name>A0A2U1JSY7_9BACI</name>
<dbReference type="SUPFAM" id="SSF88723">
    <property type="entry name" value="PIN domain-like"/>
    <property type="match status" value="1"/>
</dbReference>
<evidence type="ECO:0000313" key="3">
    <source>
        <dbReference type="Proteomes" id="UP000245998"/>
    </source>
</evidence>
<proteinExistence type="predicted"/>
<comment type="caution">
    <text evidence="2">The sequence shown here is derived from an EMBL/GenBank/DDBJ whole genome shotgun (WGS) entry which is preliminary data.</text>
</comment>
<accession>A0A2U1JSY7</accession>
<organism evidence="2 3">
    <name type="scientific">Pueribacillus theae</name>
    <dbReference type="NCBI Taxonomy" id="2171751"/>
    <lineage>
        <taxon>Bacteria</taxon>
        <taxon>Bacillati</taxon>
        <taxon>Bacillota</taxon>
        <taxon>Bacilli</taxon>
        <taxon>Bacillales</taxon>
        <taxon>Bacillaceae</taxon>
        <taxon>Pueribacillus</taxon>
    </lineage>
</organism>
<dbReference type="RefSeq" id="WP_116555891.1">
    <property type="nucleotide sequence ID" value="NZ_QCZG01000044.1"/>
</dbReference>
<keyword evidence="3" id="KW-1185">Reference proteome</keyword>
<reference evidence="2 3" key="1">
    <citation type="submission" date="2018-04" db="EMBL/GenBank/DDBJ databases">
        <title>Camelliibacillus theae gen. nov., sp. nov., isolated from Pu'er tea.</title>
        <authorList>
            <person name="Niu L."/>
        </authorList>
    </citation>
    <scope>NUCLEOTIDE SEQUENCE [LARGE SCALE GENOMIC DNA]</scope>
    <source>
        <strain evidence="2 3">T8</strain>
    </source>
</reference>
<feature type="domain" description="PIN" evidence="1">
    <location>
        <begin position="8"/>
        <end position="129"/>
    </location>
</feature>
<dbReference type="EMBL" id="QCZG01000044">
    <property type="protein sequence ID" value="PWA07928.1"/>
    <property type="molecule type" value="Genomic_DNA"/>
</dbReference>
<dbReference type="InterPro" id="IPR002716">
    <property type="entry name" value="PIN_dom"/>
</dbReference>
<dbReference type="Pfam" id="PF01850">
    <property type="entry name" value="PIN"/>
    <property type="match status" value="1"/>
</dbReference>
<dbReference type="AlphaFoldDB" id="A0A2U1JSY7"/>